<dbReference type="OrthoDB" id="6315255at2"/>
<gene>
    <name evidence="2" type="ORF">SAMN04487928_15613</name>
</gene>
<dbReference type="InterPro" id="IPR043519">
    <property type="entry name" value="NT_sf"/>
</dbReference>
<dbReference type="CDD" id="cd05403">
    <property type="entry name" value="NT_KNTase_like"/>
    <property type="match status" value="1"/>
</dbReference>
<dbReference type="PROSITE" id="PS50943">
    <property type="entry name" value="HTH_CROC1"/>
    <property type="match status" value="1"/>
</dbReference>
<dbReference type="Gene3D" id="3.30.460.10">
    <property type="entry name" value="Beta Polymerase, domain 2"/>
    <property type="match status" value="1"/>
</dbReference>
<keyword evidence="3" id="KW-1185">Reference proteome</keyword>
<sequence length="157" mass="18051">MGEVKELRVEKKLTQQQVADLVGISLRSYKSYENDKDKEGTIKYAYILDKLKALNPIDEEHGILDMDFIIEKCKEVFDEYPVHYCILFGSYAKGKATESSDLDFLISADVKGLKFYGLVEKLRLALHKKVDVLNLDQLKDNLELTNEILRDGIRIYG</sequence>
<dbReference type="Gene3D" id="1.10.260.40">
    <property type="entry name" value="lambda repressor-like DNA-binding domains"/>
    <property type="match status" value="1"/>
</dbReference>
<evidence type="ECO:0000259" key="1">
    <source>
        <dbReference type="PROSITE" id="PS50943"/>
    </source>
</evidence>
<accession>A0A1I5YT20</accession>
<dbReference type="GO" id="GO:0003677">
    <property type="term" value="F:DNA binding"/>
    <property type="evidence" value="ECO:0007669"/>
    <property type="project" value="InterPro"/>
</dbReference>
<dbReference type="Pfam" id="PF01381">
    <property type="entry name" value="HTH_3"/>
    <property type="match status" value="1"/>
</dbReference>
<evidence type="ECO:0000313" key="3">
    <source>
        <dbReference type="Proteomes" id="UP000182624"/>
    </source>
</evidence>
<dbReference type="AlphaFoldDB" id="A0A1I5YT20"/>
<dbReference type="InterPro" id="IPR001387">
    <property type="entry name" value="Cro/C1-type_HTH"/>
</dbReference>
<dbReference type="SUPFAM" id="SSF47413">
    <property type="entry name" value="lambda repressor-like DNA-binding domains"/>
    <property type="match status" value="1"/>
</dbReference>
<dbReference type="Proteomes" id="UP000182624">
    <property type="component" value="Unassembled WGS sequence"/>
</dbReference>
<feature type="domain" description="HTH cro/C1-type" evidence="1">
    <location>
        <begin position="4"/>
        <end position="48"/>
    </location>
</feature>
<name>A0A1I5YT20_9FIRM</name>
<dbReference type="RefSeq" id="WP_035768609.1">
    <property type="nucleotide sequence ID" value="NZ_FOXO01000056.1"/>
</dbReference>
<dbReference type="SMART" id="SM00530">
    <property type="entry name" value="HTH_XRE"/>
    <property type="match status" value="1"/>
</dbReference>
<dbReference type="InterPro" id="IPR041633">
    <property type="entry name" value="Polbeta"/>
</dbReference>
<evidence type="ECO:0000313" key="2">
    <source>
        <dbReference type="EMBL" id="SFQ47418.1"/>
    </source>
</evidence>
<dbReference type="PANTHER" id="PTHR43852">
    <property type="entry name" value="NUCLEOTIDYLTRANSFERASE"/>
    <property type="match status" value="1"/>
</dbReference>
<dbReference type="EMBL" id="FOXO01000056">
    <property type="protein sequence ID" value="SFQ47418.1"/>
    <property type="molecule type" value="Genomic_DNA"/>
</dbReference>
<dbReference type="Pfam" id="PF18765">
    <property type="entry name" value="Polbeta"/>
    <property type="match status" value="1"/>
</dbReference>
<dbReference type="PANTHER" id="PTHR43852:SF3">
    <property type="entry name" value="NUCLEOTIDYLTRANSFERASE"/>
    <property type="match status" value="1"/>
</dbReference>
<organism evidence="2 3">
    <name type="scientific">Butyrivibrio proteoclasticus</name>
    <dbReference type="NCBI Taxonomy" id="43305"/>
    <lineage>
        <taxon>Bacteria</taxon>
        <taxon>Bacillati</taxon>
        <taxon>Bacillota</taxon>
        <taxon>Clostridia</taxon>
        <taxon>Lachnospirales</taxon>
        <taxon>Lachnospiraceae</taxon>
        <taxon>Butyrivibrio</taxon>
    </lineage>
</organism>
<dbReference type="CDD" id="cd00093">
    <property type="entry name" value="HTH_XRE"/>
    <property type="match status" value="1"/>
</dbReference>
<dbReference type="InterPro" id="IPR010982">
    <property type="entry name" value="Lambda_DNA-bd_dom_sf"/>
</dbReference>
<proteinExistence type="predicted"/>
<reference evidence="3" key="1">
    <citation type="submission" date="2016-10" db="EMBL/GenBank/DDBJ databases">
        <authorList>
            <person name="Varghese N."/>
            <person name="Submissions S."/>
        </authorList>
    </citation>
    <scope>NUCLEOTIDE SEQUENCE [LARGE SCALE GENOMIC DNA]</scope>
    <source>
        <strain evidence="3">P18</strain>
    </source>
</reference>
<protein>
    <recommendedName>
        <fullName evidence="1">HTH cro/C1-type domain-containing protein</fullName>
    </recommendedName>
</protein>
<dbReference type="SUPFAM" id="SSF81301">
    <property type="entry name" value="Nucleotidyltransferase"/>
    <property type="match status" value="1"/>
</dbReference>
<dbReference type="InterPro" id="IPR052930">
    <property type="entry name" value="TA_antitoxin_MntA"/>
</dbReference>